<dbReference type="Proteomes" id="UP000622317">
    <property type="component" value="Unassembled WGS sequence"/>
</dbReference>
<accession>A0A927IFZ7</accession>
<dbReference type="Pfam" id="PF05258">
    <property type="entry name" value="DciA"/>
    <property type="match status" value="1"/>
</dbReference>
<evidence type="ECO:0000313" key="1">
    <source>
        <dbReference type="EMBL" id="MBD5778304.1"/>
    </source>
</evidence>
<comment type="caution">
    <text evidence="1">The sequence shown here is derived from an EMBL/GenBank/DDBJ whole genome shotgun (WGS) entry which is preliminary data.</text>
</comment>
<dbReference type="AlphaFoldDB" id="A0A927IFZ7"/>
<evidence type="ECO:0000313" key="2">
    <source>
        <dbReference type="Proteomes" id="UP000622317"/>
    </source>
</evidence>
<proteinExistence type="predicted"/>
<name>A0A927IFZ7_9BACT</name>
<dbReference type="PANTHER" id="PTHR36456">
    <property type="entry name" value="UPF0232 PROTEIN SCO3875"/>
    <property type="match status" value="1"/>
</dbReference>
<keyword evidence="2" id="KW-1185">Reference proteome</keyword>
<gene>
    <name evidence="1" type="ORF">IEN85_02200</name>
</gene>
<reference evidence="1" key="1">
    <citation type="submission" date="2020-09" db="EMBL/GenBank/DDBJ databases">
        <title>Pelagicoccus enzymogenes sp. nov. with an EPS production, isolated from marine sediment.</title>
        <authorList>
            <person name="Feng X."/>
        </authorList>
    </citation>
    <scope>NUCLEOTIDE SEQUENCE</scope>
    <source>
        <strain evidence="1">NFK12</strain>
    </source>
</reference>
<organism evidence="1 2">
    <name type="scientific">Pelagicoccus enzymogenes</name>
    <dbReference type="NCBI Taxonomy" id="2773457"/>
    <lineage>
        <taxon>Bacteria</taxon>
        <taxon>Pseudomonadati</taxon>
        <taxon>Verrucomicrobiota</taxon>
        <taxon>Opitutia</taxon>
        <taxon>Puniceicoccales</taxon>
        <taxon>Pelagicoccaceae</taxon>
        <taxon>Pelagicoccus</taxon>
    </lineage>
</organism>
<dbReference type="RefSeq" id="WP_191615439.1">
    <property type="nucleotide sequence ID" value="NZ_JACYFG010000004.1"/>
</dbReference>
<protein>
    <submittedName>
        <fullName evidence="1">DUF721 domain-containing protein</fullName>
    </submittedName>
</protein>
<dbReference type="InterPro" id="IPR007922">
    <property type="entry name" value="DciA-like"/>
</dbReference>
<dbReference type="EMBL" id="JACYFG010000004">
    <property type="protein sequence ID" value="MBD5778304.1"/>
    <property type="molecule type" value="Genomic_DNA"/>
</dbReference>
<dbReference type="PANTHER" id="PTHR36456:SF1">
    <property type="entry name" value="UPF0232 PROTEIN SCO3875"/>
    <property type="match status" value="1"/>
</dbReference>
<sequence length="127" mass="14675">MSDQPYKFRKSVERLIANFRGIPENYPGEAPKTERPMADVLERVLKKYKIGQDSLEDRIVKNWAQIVGAANARNCAPNRIEKERTLIIAVSNPVIRQELEFNKRLILQNLHKVEGAKKIRNIFFKSG</sequence>